<accession>A0ABW8U2C9</accession>
<evidence type="ECO:0000256" key="3">
    <source>
        <dbReference type="ARBA" id="ARBA00022618"/>
    </source>
</evidence>
<dbReference type="InterPro" id="IPR035911">
    <property type="entry name" value="MurE/MurF_N"/>
</dbReference>
<keyword evidence="5 10" id="KW-0067">ATP-binding</keyword>
<keyword evidence="7 10" id="KW-0573">Peptidoglycan synthesis</keyword>
<keyword evidence="3 10" id="KW-0132">Cell division</keyword>
<dbReference type="InterPro" id="IPR005863">
    <property type="entry name" value="UDP-N-AcMur_synth"/>
</dbReference>
<keyword evidence="9 10" id="KW-0961">Cell wall biogenesis/degradation</keyword>
<gene>
    <name evidence="10 15" type="primary">murF</name>
    <name evidence="15" type="ORF">AAE961_10800</name>
</gene>
<dbReference type="GO" id="GO:0047480">
    <property type="term" value="F:UDP-N-acetylmuramoyl-tripeptide-D-alanyl-D-alanine ligase activity"/>
    <property type="evidence" value="ECO:0007669"/>
    <property type="project" value="UniProtKB-EC"/>
</dbReference>
<dbReference type="EC" id="6.3.2.10" evidence="10 11"/>
<dbReference type="SUPFAM" id="SSF53244">
    <property type="entry name" value="MurD-like peptide ligases, peptide-binding domain"/>
    <property type="match status" value="1"/>
</dbReference>
<dbReference type="Pfam" id="PF01225">
    <property type="entry name" value="Mur_ligase"/>
    <property type="match status" value="1"/>
</dbReference>
<evidence type="ECO:0000313" key="16">
    <source>
        <dbReference type="Proteomes" id="UP001623553"/>
    </source>
</evidence>
<sequence length="432" mass="46773">MIVNTATLLEKFLSSTGVSTDTRKIQAGNLFFALKGPNFNANAMAKEALEKGAQYAIIDDADYLAGERTLLVKDGLLALQALATAYRQTLTIPIVGLTGSNGKTTTKELIFSVLSQKYHCFATTGNLNNHIGVPLSVLSIKKEHEIAVIEMGANKQGDIKELVDIAQPTHGLITNIGKAHLEGFGGIEGVRKGKGELLDFLKASGGITFLPQQASAVTEMYQERGMNKSVIVNEALPTTLVEAKPMVRYSLASGEVIDSHLPGIYNFENIQLAIAVGKFFQLSDEQCNRGIETYIPNNHRSQFIKIGSNQVLMDAYNANPSSMSAAISHFAETEGTPKIIILGDMFELGDSSASEHAALGQLIAPLGFEKVLLVGSHMQHALVHLPSAYYFPDKFGLHTWLQDHPITDSFLLVKGSRGIQLESVLAFLENSK</sequence>
<comment type="caution">
    <text evidence="15">The sequence shown here is derived from an EMBL/GenBank/DDBJ whole genome shotgun (WGS) entry which is preliminary data.</text>
</comment>
<comment type="catalytic activity">
    <reaction evidence="10 11">
        <text>D-alanyl-D-alanine + UDP-N-acetyl-alpha-D-muramoyl-L-alanyl-gamma-D-glutamyl-meso-2,6-diaminopimelate + ATP = UDP-N-acetyl-alpha-D-muramoyl-L-alanyl-gamma-D-glutamyl-meso-2,6-diaminopimeloyl-D-alanyl-D-alanine + ADP + phosphate + H(+)</text>
        <dbReference type="Rhea" id="RHEA:28374"/>
        <dbReference type="ChEBI" id="CHEBI:15378"/>
        <dbReference type="ChEBI" id="CHEBI:30616"/>
        <dbReference type="ChEBI" id="CHEBI:43474"/>
        <dbReference type="ChEBI" id="CHEBI:57822"/>
        <dbReference type="ChEBI" id="CHEBI:61386"/>
        <dbReference type="ChEBI" id="CHEBI:83905"/>
        <dbReference type="ChEBI" id="CHEBI:456216"/>
        <dbReference type="EC" id="6.3.2.10"/>
    </reaction>
</comment>
<dbReference type="NCBIfam" id="TIGR01143">
    <property type="entry name" value="murF"/>
    <property type="match status" value="1"/>
</dbReference>
<protein>
    <recommendedName>
        <fullName evidence="10 11">UDP-N-acetylmuramoyl-tripeptide--D-alanyl-D-alanine ligase</fullName>
        <ecNumber evidence="10 11">6.3.2.10</ecNumber>
    </recommendedName>
    <alternativeName>
        <fullName evidence="10">D-alanyl-D-alanine-adding enzyme</fullName>
    </alternativeName>
</protein>
<proteinExistence type="inferred from homology"/>
<dbReference type="HAMAP" id="MF_02019">
    <property type="entry name" value="MurF"/>
    <property type="match status" value="1"/>
</dbReference>
<dbReference type="Pfam" id="PF08245">
    <property type="entry name" value="Mur_ligase_M"/>
    <property type="match status" value="1"/>
</dbReference>
<evidence type="ECO:0000256" key="5">
    <source>
        <dbReference type="ARBA" id="ARBA00022840"/>
    </source>
</evidence>
<evidence type="ECO:0000256" key="7">
    <source>
        <dbReference type="ARBA" id="ARBA00022984"/>
    </source>
</evidence>
<comment type="similarity">
    <text evidence="10">Belongs to the MurCDEF family. MurF subfamily.</text>
</comment>
<evidence type="ECO:0000256" key="6">
    <source>
        <dbReference type="ARBA" id="ARBA00022960"/>
    </source>
</evidence>
<evidence type="ECO:0000259" key="13">
    <source>
        <dbReference type="Pfam" id="PF02875"/>
    </source>
</evidence>
<evidence type="ECO:0000256" key="11">
    <source>
        <dbReference type="RuleBase" id="RU004136"/>
    </source>
</evidence>
<organism evidence="15 16">
    <name type="scientific">Aquirufa novilacunae</name>
    <dbReference type="NCBI Taxonomy" id="3139305"/>
    <lineage>
        <taxon>Bacteria</taxon>
        <taxon>Pseudomonadati</taxon>
        <taxon>Bacteroidota</taxon>
        <taxon>Cytophagia</taxon>
        <taxon>Cytophagales</taxon>
        <taxon>Flectobacillaceae</taxon>
        <taxon>Aquirufa</taxon>
    </lineage>
</organism>
<dbReference type="InterPro" id="IPR036615">
    <property type="entry name" value="Mur_ligase_C_dom_sf"/>
</dbReference>
<evidence type="ECO:0000259" key="12">
    <source>
        <dbReference type="Pfam" id="PF01225"/>
    </source>
</evidence>
<feature type="domain" description="Mur ligase N-terminal catalytic" evidence="12">
    <location>
        <begin position="16"/>
        <end position="85"/>
    </location>
</feature>
<evidence type="ECO:0000256" key="10">
    <source>
        <dbReference type="HAMAP-Rule" id="MF_02019"/>
    </source>
</evidence>
<evidence type="ECO:0000256" key="2">
    <source>
        <dbReference type="ARBA" id="ARBA00022598"/>
    </source>
</evidence>
<evidence type="ECO:0000259" key="14">
    <source>
        <dbReference type="Pfam" id="PF08245"/>
    </source>
</evidence>
<dbReference type="InterPro" id="IPR000713">
    <property type="entry name" value="Mur_ligase_N"/>
</dbReference>
<keyword evidence="6 10" id="KW-0133">Cell shape</keyword>
<keyword evidence="2 10" id="KW-0436">Ligase</keyword>
<comment type="function">
    <text evidence="10 11">Involved in cell wall formation. Catalyzes the final step in the synthesis of UDP-N-acetylmuramoyl-pentapeptide, the precursor of murein.</text>
</comment>
<reference evidence="15 16" key="1">
    <citation type="submission" date="2024-07" db="EMBL/GenBank/DDBJ databases">
        <authorList>
            <person name="Pitt A."/>
            <person name="Hahn M.W."/>
        </authorList>
    </citation>
    <scope>NUCLEOTIDE SEQUENCE [LARGE SCALE GENOMIC DNA]</scope>
    <source>
        <strain evidence="15 16">2-BAHN-186B</strain>
    </source>
</reference>
<evidence type="ECO:0000256" key="9">
    <source>
        <dbReference type="ARBA" id="ARBA00023316"/>
    </source>
</evidence>
<keyword evidence="1 10" id="KW-0963">Cytoplasm</keyword>
<dbReference type="EMBL" id="JBEWZF010000003">
    <property type="protein sequence ID" value="MFL0299360.1"/>
    <property type="molecule type" value="Genomic_DNA"/>
</dbReference>
<dbReference type="PANTHER" id="PTHR43024:SF1">
    <property type="entry name" value="UDP-N-ACETYLMURAMOYL-TRIPEPTIDE--D-ALANYL-D-ALANINE LIGASE"/>
    <property type="match status" value="1"/>
</dbReference>
<name>A0ABW8U2C9_9BACT</name>
<dbReference type="Proteomes" id="UP001623553">
    <property type="component" value="Unassembled WGS sequence"/>
</dbReference>
<dbReference type="PANTHER" id="PTHR43024">
    <property type="entry name" value="UDP-N-ACETYLMURAMOYL-TRIPEPTIDE--D-ALANYL-D-ALANINE LIGASE"/>
    <property type="match status" value="1"/>
</dbReference>
<feature type="binding site" evidence="10">
    <location>
        <begin position="99"/>
        <end position="105"/>
    </location>
    <ligand>
        <name>ATP</name>
        <dbReference type="ChEBI" id="CHEBI:30616"/>
    </ligand>
</feature>
<dbReference type="InterPro" id="IPR013221">
    <property type="entry name" value="Mur_ligase_cen"/>
</dbReference>
<dbReference type="SUPFAM" id="SSF63418">
    <property type="entry name" value="MurE/MurF N-terminal domain"/>
    <property type="match status" value="1"/>
</dbReference>
<dbReference type="Gene3D" id="3.40.1390.10">
    <property type="entry name" value="MurE/MurF, N-terminal domain"/>
    <property type="match status" value="1"/>
</dbReference>
<evidence type="ECO:0000256" key="1">
    <source>
        <dbReference type="ARBA" id="ARBA00022490"/>
    </source>
</evidence>
<feature type="domain" description="Mur ligase C-terminal" evidence="13">
    <location>
        <begin position="299"/>
        <end position="380"/>
    </location>
</feature>
<dbReference type="InterPro" id="IPR051046">
    <property type="entry name" value="MurCDEF_CellWall_CoF430Synth"/>
</dbReference>
<comment type="pathway">
    <text evidence="10 11">Cell wall biogenesis; peptidoglycan biosynthesis.</text>
</comment>
<dbReference type="Pfam" id="PF02875">
    <property type="entry name" value="Mur_ligase_C"/>
    <property type="match status" value="1"/>
</dbReference>
<comment type="subcellular location">
    <subcellularLocation>
        <location evidence="10 11">Cytoplasm</location>
    </subcellularLocation>
</comment>
<dbReference type="Gene3D" id="3.90.190.20">
    <property type="entry name" value="Mur ligase, C-terminal domain"/>
    <property type="match status" value="1"/>
</dbReference>
<evidence type="ECO:0000256" key="4">
    <source>
        <dbReference type="ARBA" id="ARBA00022741"/>
    </source>
</evidence>
<evidence type="ECO:0000313" key="15">
    <source>
        <dbReference type="EMBL" id="MFL0299360.1"/>
    </source>
</evidence>
<evidence type="ECO:0000256" key="8">
    <source>
        <dbReference type="ARBA" id="ARBA00023306"/>
    </source>
</evidence>
<dbReference type="Gene3D" id="3.40.1190.10">
    <property type="entry name" value="Mur-like, catalytic domain"/>
    <property type="match status" value="1"/>
</dbReference>
<dbReference type="InterPro" id="IPR004101">
    <property type="entry name" value="Mur_ligase_C"/>
</dbReference>
<dbReference type="SUPFAM" id="SSF53623">
    <property type="entry name" value="MurD-like peptide ligases, catalytic domain"/>
    <property type="match status" value="1"/>
</dbReference>
<feature type="domain" description="Mur ligase central" evidence="14">
    <location>
        <begin position="98"/>
        <end position="276"/>
    </location>
</feature>
<dbReference type="InterPro" id="IPR036565">
    <property type="entry name" value="Mur-like_cat_sf"/>
</dbReference>
<dbReference type="RefSeq" id="WP_406801046.1">
    <property type="nucleotide sequence ID" value="NZ_JBEWZF010000003.1"/>
</dbReference>
<keyword evidence="4 10" id="KW-0547">Nucleotide-binding</keyword>
<keyword evidence="16" id="KW-1185">Reference proteome</keyword>
<keyword evidence="8 10" id="KW-0131">Cell cycle</keyword>